<dbReference type="Proteomes" id="UP001171902">
    <property type="component" value="Unassembled WGS sequence"/>
</dbReference>
<sequence length="176" mass="19608">MNPQQHQGDFGEAVVRAFCIAAGFNLARYDVDDGIDFVITKRDRKHRRAPCIEVQVKSCSTLVERNGCWPYALDADAFEQLSDEDPVGPPQYLLLVRVPPDSEKFADPTDSGPGFNAPIYWMSLKGMGDGRRNTSSRTISVPRANLLTQEVLIKLFEEAAEDDRRRRYGDGGGGSR</sequence>
<feature type="domain" description="DUF4365" evidence="1">
    <location>
        <begin position="10"/>
        <end position="156"/>
    </location>
</feature>
<name>A0ABT7YXR6_9ACTN</name>
<keyword evidence="3" id="KW-1185">Reference proteome</keyword>
<accession>A0ABT7YXR6</accession>
<organism evidence="2 3">
    <name type="scientific">Glycomyces tritici</name>
    <dbReference type="NCBI Taxonomy" id="2665176"/>
    <lineage>
        <taxon>Bacteria</taxon>
        <taxon>Bacillati</taxon>
        <taxon>Actinomycetota</taxon>
        <taxon>Actinomycetes</taxon>
        <taxon>Glycomycetales</taxon>
        <taxon>Glycomycetaceae</taxon>
        <taxon>Glycomyces</taxon>
    </lineage>
</organism>
<evidence type="ECO:0000313" key="3">
    <source>
        <dbReference type="Proteomes" id="UP001171902"/>
    </source>
</evidence>
<proteinExistence type="predicted"/>
<dbReference type="EMBL" id="JAUEMJ010000013">
    <property type="protein sequence ID" value="MDN3243421.1"/>
    <property type="molecule type" value="Genomic_DNA"/>
</dbReference>
<dbReference type="Pfam" id="PF14280">
    <property type="entry name" value="DUF4365"/>
    <property type="match status" value="1"/>
</dbReference>
<protein>
    <submittedName>
        <fullName evidence="2">DUF4365 domain-containing protein</fullName>
    </submittedName>
</protein>
<gene>
    <name evidence="2" type="ORF">QWI33_27150</name>
</gene>
<evidence type="ECO:0000313" key="2">
    <source>
        <dbReference type="EMBL" id="MDN3243421.1"/>
    </source>
</evidence>
<evidence type="ECO:0000259" key="1">
    <source>
        <dbReference type="Pfam" id="PF14280"/>
    </source>
</evidence>
<reference evidence="2" key="1">
    <citation type="submission" date="2023-06" db="EMBL/GenBank/DDBJ databases">
        <title>Gycomyces niveus sp.nov., a novel actinomycete isolated from soil in Shouguang.</title>
        <authorList>
            <person name="Yang X."/>
            <person name="Zhao J."/>
        </authorList>
    </citation>
    <scope>NUCLEOTIDE SEQUENCE</scope>
    <source>
        <strain evidence="2">NEAU C2</strain>
    </source>
</reference>
<dbReference type="RefSeq" id="WP_289959823.1">
    <property type="nucleotide sequence ID" value="NZ_JAUEMJ010000013.1"/>
</dbReference>
<dbReference type="InterPro" id="IPR025375">
    <property type="entry name" value="DUF4365"/>
</dbReference>
<comment type="caution">
    <text evidence="2">The sequence shown here is derived from an EMBL/GenBank/DDBJ whole genome shotgun (WGS) entry which is preliminary data.</text>
</comment>